<dbReference type="KEGG" id="aci:ACIAD1861"/>
<evidence type="ECO:0000313" key="3">
    <source>
        <dbReference type="EMBL" id="CAG68694.1"/>
    </source>
</evidence>
<dbReference type="RefSeq" id="WP_004927010.1">
    <property type="nucleotide sequence ID" value="NC_005966.1"/>
</dbReference>
<name>Q6FB69_ACIAD</name>
<reference evidence="3 4" key="1">
    <citation type="journal article" date="2004" name="Nucleic Acids Res.">
        <title>Unique features revealed by the genome sequence of Acinetobacter sp. ADP1, a versatile and naturally transformation competent bacterium.</title>
        <authorList>
            <person name="Barbe V."/>
            <person name="Vallenet D."/>
            <person name="Fonknechten N."/>
            <person name="Kreimeyer A."/>
            <person name="Oztas S."/>
            <person name="Labarre L."/>
            <person name="Cruveiller S."/>
            <person name="Robert C."/>
            <person name="Duprat S."/>
            <person name="Wincker P."/>
            <person name="Ornston L.N."/>
            <person name="Weissenbach J."/>
            <person name="Marliere P."/>
            <person name="Cohen G.N."/>
            <person name="Medigue C."/>
        </authorList>
    </citation>
    <scope>NUCLEOTIDE SEQUENCE [LARGE SCALE GENOMIC DNA]</scope>
    <source>
        <strain evidence="3">ADP1</strain>
        <strain evidence="4">ATCC 33305 / BD413 / ADP1</strain>
    </source>
</reference>
<dbReference type="Proteomes" id="UP000000430">
    <property type="component" value="Chromosome"/>
</dbReference>
<dbReference type="STRING" id="202950.GCA_001485005_03345"/>
<dbReference type="HOGENOM" id="CLU_2520004_0_0_6"/>
<dbReference type="EMBL" id="CR543861">
    <property type="protein sequence ID" value="CAG68694.1"/>
    <property type="molecule type" value="Genomic_DNA"/>
</dbReference>
<dbReference type="EMBL" id="CR543861">
    <property type="protein sequence ID" value="CAG68683.1"/>
    <property type="molecule type" value="Genomic_DNA"/>
</dbReference>
<gene>
    <name evidence="2" type="ordered locus">ACIAD1850</name>
    <name evidence="3" type="ordered locus">ACIAD1861</name>
</gene>
<dbReference type="AlphaFoldDB" id="Q6FB69"/>
<dbReference type="BioCyc" id="ASP62977:ACIAD_RS08530-MONOMER"/>
<accession>Q6FB69</accession>
<protein>
    <submittedName>
        <fullName evidence="3">Uncharacterized protein</fullName>
    </submittedName>
</protein>
<organism evidence="3 4">
    <name type="scientific">Acinetobacter baylyi (strain ATCC 33305 / BD413 / ADP1)</name>
    <dbReference type="NCBI Taxonomy" id="62977"/>
    <lineage>
        <taxon>Bacteria</taxon>
        <taxon>Pseudomonadati</taxon>
        <taxon>Pseudomonadota</taxon>
        <taxon>Gammaproteobacteria</taxon>
        <taxon>Moraxellales</taxon>
        <taxon>Moraxellaceae</taxon>
        <taxon>Acinetobacter</taxon>
    </lineage>
</organism>
<dbReference type="KEGG" id="aci:ACIAD1850"/>
<feature type="signal peptide" evidence="1">
    <location>
        <begin position="1"/>
        <end position="19"/>
    </location>
</feature>
<evidence type="ECO:0000313" key="2">
    <source>
        <dbReference type="EMBL" id="CAG68683.1"/>
    </source>
</evidence>
<evidence type="ECO:0000256" key="1">
    <source>
        <dbReference type="SAM" id="SignalP"/>
    </source>
</evidence>
<dbReference type="BioCyc" id="ASP62977:ACIAD_RS08580-MONOMER"/>
<reference evidence="3" key="2">
    <citation type="submission" date="2004-06" db="EMBL/GenBank/DDBJ databases">
        <authorList>
            <person name="Genoscope"/>
        </authorList>
    </citation>
    <scope>NUCLEOTIDE SEQUENCE</scope>
    <source>
        <strain evidence="3">ADP1</strain>
    </source>
</reference>
<sequence>MKKTILFSLLIAISYNLQAEEVKAKITYTIKDNRILSIIVNSKDEIKRQKCEELVMSKEARELFKKKYEHSNEKYAVFYFICED</sequence>
<proteinExistence type="predicted"/>
<dbReference type="GeneID" id="45234235"/>
<feature type="chain" id="PRO_5015098271" evidence="1">
    <location>
        <begin position="20"/>
        <end position="84"/>
    </location>
</feature>
<keyword evidence="1" id="KW-0732">Signal</keyword>
<evidence type="ECO:0000313" key="4">
    <source>
        <dbReference type="Proteomes" id="UP000000430"/>
    </source>
</evidence>